<dbReference type="Proteomes" id="UP000444174">
    <property type="component" value="Unassembled WGS sequence"/>
</dbReference>
<keyword evidence="3" id="KW-1185">Reference proteome</keyword>
<organism evidence="2 3">
    <name type="scientific">Tritonibacter litoralis</name>
    <dbReference type="NCBI Taxonomy" id="2662264"/>
    <lineage>
        <taxon>Bacteria</taxon>
        <taxon>Pseudomonadati</taxon>
        <taxon>Pseudomonadota</taxon>
        <taxon>Alphaproteobacteria</taxon>
        <taxon>Rhodobacterales</taxon>
        <taxon>Paracoccaceae</taxon>
        <taxon>Tritonibacter</taxon>
    </lineage>
</organism>
<sequence length="128" mass="14757">MTMGLFFAFLWSPLFFILLYFIVLEKIPHKGSAQRSFVTKALWPLLTLCFYYILVIDPMPHFFGLPGFLLMALITACYVRGTIELLRLLQKGYAKKRIVLALCLWGISIIPYSYMAFVSVRHGGLTWP</sequence>
<dbReference type="EMBL" id="WIBF01000001">
    <property type="protein sequence ID" value="MQQ07496.1"/>
    <property type="molecule type" value="Genomic_DNA"/>
</dbReference>
<gene>
    <name evidence="2" type="ORF">GFB49_03435</name>
</gene>
<keyword evidence="1" id="KW-1133">Transmembrane helix</keyword>
<protein>
    <submittedName>
        <fullName evidence="2">Uncharacterized protein</fullName>
    </submittedName>
</protein>
<keyword evidence="1" id="KW-0812">Transmembrane</keyword>
<name>A0A843Y9A9_9RHOB</name>
<evidence type="ECO:0000313" key="3">
    <source>
        <dbReference type="Proteomes" id="UP000444174"/>
    </source>
</evidence>
<keyword evidence="1" id="KW-0472">Membrane</keyword>
<dbReference type="AlphaFoldDB" id="A0A843Y9A9"/>
<comment type="caution">
    <text evidence="2">The sequence shown here is derived from an EMBL/GenBank/DDBJ whole genome shotgun (WGS) entry which is preliminary data.</text>
</comment>
<feature type="transmembrane region" description="Helical" evidence="1">
    <location>
        <begin position="99"/>
        <end position="120"/>
    </location>
</feature>
<feature type="transmembrane region" description="Helical" evidence="1">
    <location>
        <begin position="37"/>
        <end position="56"/>
    </location>
</feature>
<evidence type="ECO:0000313" key="2">
    <source>
        <dbReference type="EMBL" id="MQQ07496.1"/>
    </source>
</evidence>
<feature type="transmembrane region" description="Helical" evidence="1">
    <location>
        <begin position="62"/>
        <end position="79"/>
    </location>
</feature>
<evidence type="ECO:0000256" key="1">
    <source>
        <dbReference type="SAM" id="Phobius"/>
    </source>
</evidence>
<feature type="transmembrane region" description="Helical" evidence="1">
    <location>
        <begin position="6"/>
        <end position="25"/>
    </location>
</feature>
<dbReference type="RefSeq" id="WP_153214371.1">
    <property type="nucleotide sequence ID" value="NZ_WIBF01000001.1"/>
</dbReference>
<proteinExistence type="predicted"/>
<accession>A0A843Y9A9</accession>
<reference evidence="2 3" key="1">
    <citation type="submission" date="2019-10" db="EMBL/GenBank/DDBJ databases">
        <title>Epibacterium sp. nov., isolated from seawater.</title>
        <authorList>
            <person name="Zhang X."/>
            <person name="Li N."/>
        </authorList>
    </citation>
    <scope>NUCLEOTIDE SEQUENCE [LARGE SCALE GENOMIC DNA]</scope>
    <source>
        <strain evidence="2 3">SM1979</strain>
    </source>
</reference>